<proteinExistence type="predicted"/>
<dbReference type="EMBL" id="JANEYF010001009">
    <property type="protein sequence ID" value="KAJ8966425.1"/>
    <property type="molecule type" value="Genomic_DNA"/>
</dbReference>
<feature type="domain" description="DDE Tnp4" evidence="3">
    <location>
        <begin position="4"/>
        <end position="57"/>
    </location>
</feature>
<comment type="caution">
    <text evidence="4">The sequence shown here is derived from an EMBL/GenBank/DDBJ whole genome shotgun (WGS) entry which is preliminary data.</text>
</comment>
<dbReference type="AlphaFoldDB" id="A0AAV8ZQ75"/>
<protein>
    <recommendedName>
        <fullName evidence="3">DDE Tnp4 domain-containing protein</fullName>
    </recommendedName>
</protein>
<name>A0AAV8ZQ75_9CUCU</name>
<dbReference type="Proteomes" id="UP001162156">
    <property type="component" value="Unassembled WGS sequence"/>
</dbReference>
<keyword evidence="5" id="KW-1185">Reference proteome</keyword>
<dbReference type="GO" id="GO:0046872">
    <property type="term" value="F:metal ion binding"/>
    <property type="evidence" value="ECO:0007669"/>
    <property type="project" value="UniProtKB-KW"/>
</dbReference>
<dbReference type="InterPro" id="IPR027806">
    <property type="entry name" value="HARBI1_dom"/>
</dbReference>
<reference evidence="4" key="1">
    <citation type="journal article" date="2023" name="Insect Mol. Biol.">
        <title>Genome sequencing provides insights into the evolution of gene families encoding plant cell wall-degrading enzymes in longhorned beetles.</title>
        <authorList>
            <person name="Shin N.R."/>
            <person name="Okamura Y."/>
            <person name="Kirsch R."/>
            <person name="Pauchet Y."/>
        </authorList>
    </citation>
    <scope>NUCLEOTIDE SEQUENCE</scope>
    <source>
        <strain evidence="4">RBIC_L_NR</strain>
    </source>
</reference>
<sequence length="107" mass="12596">MNPEARYNHHHSSARNCIERCIGFLKARFRCLLKEHVARYNSQFVGSLVNACAVLHNMCIDNNINFIDDYVEPNYGVNINPSIWNNYLLNEAQRIRNNVVNRYFLNH</sequence>
<organism evidence="4 5">
    <name type="scientific">Rhamnusium bicolor</name>
    <dbReference type="NCBI Taxonomy" id="1586634"/>
    <lineage>
        <taxon>Eukaryota</taxon>
        <taxon>Metazoa</taxon>
        <taxon>Ecdysozoa</taxon>
        <taxon>Arthropoda</taxon>
        <taxon>Hexapoda</taxon>
        <taxon>Insecta</taxon>
        <taxon>Pterygota</taxon>
        <taxon>Neoptera</taxon>
        <taxon>Endopterygota</taxon>
        <taxon>Coleoptera</taxon>
        <taxon>Polyphaga</taxon>
        <taxon>Cucujiformia</taxon>
        <taxon>Chrysomeloidea</taxon>
        <taxon>Cerambycidae</taxon>
        <taxon>Lepturinae</taxon>
        <taxon>Rhagiini</taxon>
        <taxon>Rhamnusium</taxon>
    </lineage>
</organism>
<evidence type="ECO:0000256" key="2">
    <source>
        <dbReference type="ARBA" id="ARBA00022723"/>
    </source>
</evidence>
<keyword evidence="2" id="KW-0479">Metal-binding</keyword>
<evidence type="ECO:0000313" key="4">
    <source>
        <dbReference type="EMBL" id="KAJ8966425.1"/>
    </source>
</evidence>
<evidence type="ECO:0000313" key="5">
    <source>
        <dbReference type="Proteomes" id="UP001162156"/>
    </source>
</evidence>
<gene>
    <name evidence="4" type="ORF">NQ314_003523</name>
</gene>
<comment type="cofactor">
    <cofactor evidence="1">
        <name>a divalent metal cation</name>
        <dbReference type="ChEBI" id="CHEBI:60240"/>
    </cofactor>
</comment>
<evidence type="ECO:0000259" key="3">
    <source>
        <dbReference type="Pfam" id="PF13359"/>
    </source>
</evidence>
<dbReference type="Pfam" id="PF13359">
    <property type="entry name" value="DDE_Tnp_4"/>
    <property type="match status" value="1"/>
</dbReference>
<evidence type="ECO:0000256" key="1">
    <source>
        <dbReference type="ARBA" id="ARBA00001968"/>
    </source>
</evidence>
<accession>A0AAV8ZQ75</accession>